<dbReference type="AlphaFoldDB" id="A0A0G4ICD4"/>
<feature type="region of interest" description="Disordered" evidence="2">
    <location>
        <begin position="271"/>
        <end position="303"/>
    </location>
</feature>
<feature type="region of interest" description="Disordered" evidence="2">
    <location>
        <begin position="86"/>
        <end position="256"/>
    </location>
</feature>
<evidence type="ECO:0000256" key="2">
    <source>
        <dbReference type="SAM" id="MobiDB-lite"/>
    </source>
</evidence>
<protein>
    <submittedName>
        <fullName evidence="3">Uncharacterized protein</fullName>
    </submittedName>
</protein>
<keyword evidence="1" id="KW-0175">Coiled coil</keyword>
<accession>A0A0G4ICD4</accession>
<proteinExistence type="predicted"/>
<sequence>MDRALLAVANLTTVLKTRIEDALCSPQELCTEVIAGTIACLLLLAHFWWRTRTLAAALKNALTALQEEKAFSNQLIVQLQQTLPADGARATDNDEGSPEYSSPQEAEDSDAGAGSFSTPQEVSDRHGFPGRNTGSPRDGLSERRWTATTRPVAREAEGRGEVQHRRSDPGPLSPMVSLLSADARAFQMRRRPVTQKKGSPRSRPRMFFPITHEPTPRVSSPKAKNPTRPAQKTVDTQEYKETIEEEFVPPPEPAVSGRRFSLLEDATSTHLSAHVQDSTFPLKSPPQKRGSDGSVAESLARRSTQCDDLDLCLLKESGIFSTAADSSPKSPAMLDVPPIFA</sequence>
<gene>
    <name evidence="3" type="ORF">Cvel_13111</name>
</gene>
<organism evidence="3">
    <name type="scientific">Chromera velia CCMP2878</name>
    <dbReference type="NCBI Taxonomy" id="1169474"/>
    <lineage>
        <taxon>Eukaryota</taxon>
        <taxon>Sar</taxon>
        <taxon>Alveolata</taxon>
        <taxon>Colpodellida</taxon>
        <taxon>Chromeraceae</taxon>
        <taxon>Chromera</taxon>
    </lineage>
</organism>
<feature type="compositionally biased region" description="Basic residues" evidence="2">
    <location>
        <begin position="187"/>
        <end position="204"/>
    </location>
</feature>
<evidence type="ECO:0000256" key="1">
    <source>
        <dbReference type="SAM" id="Coils"/>
    </source>
</evidence>
<name>A0A0G4ICD4_9ALVE</name>
<dbReference type="EMBL" id="CDMZ01005824">
    <property type="protein sequence ID" value="CEM54866.1"/>
    <property type="molecule type" value="Genomic_DNA"/>
</dbReference>
<reference evidence="3" key="1">
    <citation type="submission" date="2014-11" db="EMBL/GenBank/DDBJ databases">
        <authorList>
            <person name="Otto D Thomas"/>
            <person name="Naeem Raeece"/>
        </authorList>
    </citation>
    <scope>NUCLEOTIDE SEQUENCE</scope>
</reference>
<dbReference type="VEuPathDB" id="CryptoDB:Cvel_13111"/>
<feature type="compositionally biased region" description="Basic and acidic residues" evidence="2">
    <location>
        <begin position="152"/>
        <end position="168"/>
    </location>
</feature>
<feature type="compositionally biased region" description="Polar residues" evidence="2">
    <location>
        <begin position="271"/>
        <end position="281"/>
    </location>
</feature>
<feature type="coiled-coil region" evidence="1">
    <location>
        <begin position="55"/>
        <end position="82"/>
    </location>
</feature>
<evidence type="ECO:0000313" key="3">
    <source>
        <dbReference type="EMBL" id="CEM54866.1"/>
    </source>
</evidence>